<dbReference type="SUPFAM" id="SSF53613">
    <property type="entry name" value="Ribokinase-like"/>
    <property type="match status" value="1"/>
</dbReference>
<keyword evidence="6 17" id="KW-0547">Nucleotide-binding</keyword>
<dbReference type="EMBL" id="LCYG01000023">
    <property type="protein sequence ID" value="KLK93037.1"/>
    <property type="molecule type" value="Genomic_DNA"/>
</dbReference>
<evidence type="ECO:0000256" key="15">
    <source>
        <dbReference type="ARBA" id="ARBA00048238"/>
    </source>
</evidence>
<comment type="similarity">
    <text evidence="17">Belongs to the NnrD/CARKD family.</text>
</comment>
<comment type="catalytic activity">
    <reaction evidence="15 17 19">
        <text>(6S)-NADHX + ADP = AMP + phosphate + NADH + H(+)</text>
        <dbReference type="Rhea" id="RHEA:32223"/>
        <dbReference type="ChEBI" id="CHEBI:15378"/>
        <dbReference type="ChEBI" id="CHEBI:43474"/>
        <dbReference type="ChEBI" id="CHEBI:57945"/>
        <dbReference type="ChEBI" id="CHEBI:64074"/>
        <dbReference type="ChEBI" id="CHEBI:456215"/>
        <dbReference type="ChEBI" id="CHEBI:456216"/>
        <dbReference type="EC" id="4.2.1.136"/>
    </reaction>
</comment>
<comment type="similarity">
    <text evidence="4 19">In the C-terminal section; belongs to the NnrD/CARKD family.</text>
</comment>
<dbReference type="PATRIC" id="fig|1225564.3.peg.2800"/>
<keyword evidence="11 18" id="KW-0413">Isomerase</keyword>
<feature type="binding site" evidence="17">
    <location>
        <begin position="414"/>
        <end position="418"/>
    </location>
    <ligand>
        <name>AMP</name>
        <dbReference type="ChEBI" id="CHEBI:456215"/>
    </ligand>
</feature>
<keyword evidence="13" id="KW-0511">Multifunctional enzyme</keyword>
<dbReference type="Pfam" id="PF01256">
    <property type="entry name" value="Carb_kinase"/>
    <property type="match status" value="1"/>
</dbReference>
<dbReference type="EC" id="5.1.99.6" evidence="19"/>
<evidence type="ECO:0000256" key="19">
    <source>
        <dbReference type="PIRNR" id="PIRNR017184"/>
    </source>
</evidence>
<comment type="caution">
    <text evidence="22">The sequence shown here is derived from an EMBL/GenBank/DDBJ whole genome shotgun (WGS) entry which is preliminary data.</text>
</comment>
<evidence type="ECO:0000256" key="4">
    <source>
        <dbReference type="ARBA" id="ARBA00009524"/>
    </source>
</evidence>
<feature type="binding site" evidence="17">
    <location>
        <position position="376"/>
    </location>
    <ligand>
        <name>(6S)-NADPHX</name>
        <dbReference type="ChEBI" id="CHEBI:64076"/>
    </ligand>
</feature>
<dbReference type="GO" id="GO:0052856">
    <property type="term" value="F:NAD(P)HX epimerase activity"/>
    <property type="evidence" value="ECO:0007669"/>
    <property type="project" value="UniProtKB-UniRule"/>
</dbReference>
<dbReference type="InterPro" id="IPR036652">
    <property type="entry name" value="YjeF_N_dom_sf"/>
</dbReference>
<name>A0A0H1RKA1_9HYPH</name>
<gene>
    <name evidence="17" type="primary">nnrD</name>
    <name evidence="18" type="synonym">nnrE</name>
    <name evidence="22" type="ORF">AA309_10690</name>
</gene>
<keyword evidence="8 17" id="KW-0521">NADP</keyword>
<evidence type="ECO:0000256" key="13">
    <source>
        <dbReference type="ARBA" id="ARBA00023268"/>
    </source>
</evidence>
<evidence type="ECO:0000259" key="21">
    <source>
        <dbReference type="PROSITE" id="PS51385"/>
    </source>
</evidence>
<dbReference type="InterPro" id="IPR030677">
    <property type="entry name" value="Nnr"/>
</dbReference>
<dbReference type="STRING" id="1225564.AA309_10690"/>
<dbReference type="NCBIfam" id="TIGR00197">
    <property type="entry name" value="yjeF_nterm"/>
    <property type="match status" value="1"/>
</dbReference>
<evidence type="ECO:0000313" key="22">
    <source>
        <dbReference type="EMBL" id="KLK93037.1"/>
    </source>
</evidence>
<keyword evidence="5 18" id="KW-0479">Metal-binding</keyword>
<keyword evidence="9 18" id="KW-0630">Potassium</keyword>
<evidence type="ECO:0000256" key="10">
    <source>
        <dbReference type="ARBA" id="ARBA00023027"/>
    </source>
</evidence>
<comment type="caution">
    <text evidence="17">Lacks conserved residue(s) required for the propagation of feature annotation.</text>
</comment>
<feature type="binding site" evidence="17">
    <location>
        <position position="261"/>
    </location>
    <ligand>
        <name>(6S)-NADPHX</name>
        <dbReference type="ChEBI" id="CHEBI:64076"/>
    </ligand>
</feature>
<evidence type="ECO:0000313" key="23">
    <source>
        <dbReference type="Proteomes" id="UP000035489"/>
    </source>
</evidence>
<dbReference type="PROSITE" id="PS51383">
    <property type="entry name" value="YJEF_C_3"/>
    <property type="match status" value="1"/>
</dbReference>
<dbReference type="Gene3D" id="3.40.50.10260">
    <property type="entry name" value="YjeF N-terminal domain"/>
    <property type="match status" value="1"/>
</dbReference>
<comment type="cofactor">
    <cofactor evidence="17">
        <name>Mg(2+)</name>
        <dbReference type="ChEBI" id="CHEBI:18420"/>
    </cofactor>
</comment>
<evidence type="ECO:0000256" key="9">
    <source>
        <dbReference type="ARBA" id="ARBA00022958"/>
    </source>
</evidence>
<feature type="domain" description="YjeF N-terminal" evidence="21">
    <location>
        <begin position="18"/>
        <end position="216"/>
    </location>
</feature>
<dbReference type="GO" id="GO:0046872">
    <property type="term" value="F:metal ion binding"/>
    <property type="evidence" value="ECO:0007669"/>
    <property type="project" value="UniProtKB-UniRule"/>
</dbReference>
<evidence type="ECO:0000256" key="2">
    <source>
        <dbReference type="ARBA" id="ARBA00000909"/>
    </source>
</evidence>
<evidence type="ECO:0000256" key="1">
    <source>
        <dbReference type="ARBA" id="ARBA00000013"/>
    </source>
</evidence>
<organism evidence="22 23">
    <name type="scientific">Microvirga vignae</name>
    <dbReference type="NCBI Taxonomy" id="1225564"/>
    <lineage>
        <taxon>Bacteria</taxon>
        <taxon>Pseudomonadati</taxon>
        <taxon>Pseudomonadota</taxon>
        <taxon>Alphaproteobacteria</taxon>
        <taxon>Hyphomicrobiales</taxon>
        <taxon>Methylobacteriaceae</taxon>
        <taxon>Microvirga</taxon>
    </lineage>
</organism>
<dbReference type="SUPFAM" id="SSF64153">
    <property type="entry name" value="YjeF N-terminal domain-like"/>
    <property type="match status" value="1"/>
</dbReference>
<accession>A0A0H1RKA1</accession>
<reference evidence="22 23" key="1">
    <citation type="submission" date="2015-05" db="EMBL/GenBank/DDBJ databases">
        <title>Draft genome sequence of Microvirga vignae strain BR3299, a novel nitrogen fixing bacteria isolated from Brazil semi-aired region.</title>
        <authorList>
            <person name="Zilli J.E."/>
            <person name="Passos S.R."/>
            <person name="Leite J."/>
            <person name="Baldani J.I."/>
            <person name="Xavier G.R."/>
            <person name="Rumjaneck N.G."/>
            <person name="Simoes-Araujo J.L."/>
        </authorList>
    </citation>
    <scope>NUCLEOTIDE SEQUENCE [LARGE SCALE GENOMIC DNA]</scope>
    <source>
        <strain evidence="22 23">BR3299</strain>
    </source>
</reference>
<comment type="similarity">
    <text evidence="3 19">In the N-terminal section; belongs to the NnrE/AIBP family.</text>
</comment>
<dbReference type="NCBIfam" id="TIGR00196">
    <property type="entry name" value="yjeF_cterm"/>
    <property type="match status" value="1"/>
</dbReference>
<dbReference type="PANTHER" id="PTHR12592:SF0">
    <property type="entry name" value="ATP-DEPENDENT (S)-NAD(P)H-HYDRATE DEHYDRATASE"/>
    <property type="match status" value="1"/>
</dbReference>
<dbReference type="Gene3D" id="3.40.1190.20">
    <property type="match status" value="1"/>
</dbReference>
<dbReference type="InterPro" id="IPR029056">
    <property type="entry name" value="Ribokinase-like"/>
</dbReference>
<evidence type="ECO:0000256" key="17">
    <source>
        <dbReference type="HAMAP-Rule" id="MF_01965"/>
    </source>
</evidence>
<dbReference type="GO" id="GO:0110051">
    <property type="term" value="P:metabolite repair"/>
    <property type="evidence" value="ECO:0007669"/>
    <property type="project" value="TreeGrafter"/>
</dbReference>
<evidence type="ECO:0000256" key="14">
    <source>
        <dbReference type="ARBA" id="ARBA00025153"/>
    </source>
</evidence>
<evidence type="ECO:0000259" key="20">
    <source>
        <dbReference type="PROSITE" id="PS51383"/>
    </source>
</evidence>
<keyword evidence="10 17" id="KW-0520">NAD</keyword>
<dbReference type="EC" id="4.2.1.136" evidence="19"/>
<keyword evidence="23" id="KW-1185">Reference proteome</keyword>
<dbReference type="HAMAP" id="MF_01965">
    <property type="entry name" value="NADHX_dehydratase"/>
    <property type="match status" value="1"/>
</dbReference>
<sequence length="500" mass="51672">MILRLEMPPELVLRSQEMKQADAASIAAGIPGIELMRRAGGAVAKAAAEMLTKEAKVVVAAGPGQNGGDGFVVATLLVRQGHRVSLGLLGNVERLSGDAALAAKDWKGPVEAAEDLPFPEADLIVDALFGTGIARDLYGSARAAVERMNASGRPILAVDLPSGIDGDTGRVRGVAVRAMRTVTFAARKPCHLLMPGRAFSGDVEVADIGITSKTLAASGGKLFANAPSLWLDKLPRPELSSHKYDRGHTLVVSGGATRTGAARLAARAALRIGSGLVTVASPPEALGVNAAQLTAVMLRGCDGPEGLHHILQDVRLNALVLGPALGVHSGTRAMVAVAAHARRSLVLDADALTSFEDLASELHQAFHYAPTVLTPHDGEFKRLFNGHPDILDPESKIERAHRAAVYTGAVVVLKGPDTVIASPDGRAAINENGTPYLGTAGTGDTLCGIIAGLMAQGMPPFEAASAGVWIHAEAGASFGPGLIAEDLAELVPGVLRKLLN</sequence>
<dbReference type="AlphaFoldDB" id="A0A0H1RKA1"/>
<feature type="binding site" evidence="17">
    <location>
        <position position="444"/>
    </location>
    <ligand>
        <name>(6S)-NADPHX</name>
        <dbReference type="ChEBI" id="CHEBI:64076"/>
    </ligand>
</feature>
<feature type="binding site" evidence="18">
    <location>
        <position position="126"/>
    </location>
    <ligand>
        <name>K(+)</name>
        <dbReference type="ChEBI" id="CHEBI:29103"/>
    </ligand>
</feature>
<dbReference type="PROSITE" id="PS51385">
    <property type="entry name" value="YJEF_N"/>
    <property type="match status" value="1"/>
</dbReference>
<evidence type="ECO:0000256" key="18">
    <source>
        <dbReference type="HAMAP-Rule" id="MF_01966"/>
    </source>
</evidence>
<comment type="cofactor">
    <cofactor evidence="18 19">
        <name>K(+)</name>
        <dbReference type="ChEBI" id="CHEBI:29103"/>
    </cofactor>
    <text evidence="18 19">Binds 1 potassium ion per subunit.</text>
</comment>
<comment type="function">
    <text evidence="14 19">Bifunctional enzyme that catalyzes the epimerization of the S- and R-forms of NAD(P)HX and the dehydration of the S-form of NAD(P)HX at the expense of ADP, which is converted to AMP. This allows the repair of both epimers of NAD(P)HX, a damaged form of NAD(P)H that is a result of enzymatic or heat-dependent hydration.</text>
</comment>
<feature type="binding site" evidence="18">
    <location>
        <position position="162"/>
    </location>
    <ligand>
        <name>K(+)</name>
        <dbReference type="ChEBI" id="CHEBI:29103"/>
    </ligand>
</feature>
<dbReference type="Pfam" id="PF03853">
    <property type="entry name" value="YjeF_N"/>
    <property type="match status" value="1"/>
</dbReference>
<evidence type="ECO:0000256" key="16">
    <source>
        <dbReference type="ARBA" id="ARBA00049209"/>
    </source>
</evidence>
<dbReference type="InterPro" id="IPR000631">
    <property type="entry name" value="CARKD"/>
</dbReference>
<dbReference type="GO" id="GO:0005524">
    <property type="term" value="F:ATP binding"/>
    <property type="evidence" value="ECO:0007669"/>
    <property type="project" value="UniProtKB-UniRule"/>
</dbReference>
<evidence type="ECO:0000256" key="6">
    <source>
        <dbReference type="ARBA" id="ARBA00022741"/>
    </source>
</evidence>
<dbReference type="InterPro" id="IPR004443">
    <property type="entry name" value="YjeF_N_dom"/>
</dbReference>
<proteinExistence type="inferred from homology"/>
<dbReference type="CDD" id="cd01171">
    <property type="entry name" value="YXKO-related"/>
    <property type="match status" value="1"/>
</dbReference>
<comment type="subunit">
    <text evidence="17">Homotetramer.</text>
</comment>
<keyword evidence="7 17" id="KW-0067">ATP-binding</keyword>
<feature type="binding site" evidence="18">
    <location>
        <begin position="65"/>
        <end position="69"/>
    </location>
    <ligand>
        <name>(6S)-NADPHX</name>
        <dbReference type="ChEBI" id="CHEBI:64076"/>
    </ligand>
</feature>
<keyword evidence="12 17" id="KW-0456">Lyase</keyword>
<comment type="function">
    <text evidence="18">Catalyzes the epimerization of the S- and R-forms of NAD(P)HX, a damaged form of NAD(P)H that is a result of enzymatic or heat-dependent hydration. This is a prerequisite for the S-specific NAD(P)H-hydrate dehydratase to allow the repair of both epimers of NAD(P)HX.</text>
</comment>
<comment type="function">
    <text evidence="17">Catalyzes the dehydration of the S-form of NAD(P)HX at the expense of ADP, which is converted to AMP. Together with NAD(P)HX epimerase, which catalyzes the epimerization of the S- and R-forms, the enzyme allows the repair of both epimers of NAD(P)HX, a damaged form of NAD(P)H that is a result of enzymatic or heat-dependent hydration.</text>
</comment>
<evidence type="ECO:0000256" key="3">
    <source>
        <dbReference type="ARBA" id="ARBA00006001"/>
    </source>
</evidence>
<evidence type="ECO:0000256" key="12">
    <source>
        <dbReference type="ARBA" id="ARBA00023239"/>
    </source>
</evidence>
<evidence type="ECO:0000256" key="8">
    <source>
        <dbReference type="ARBA" id="ARBA00022857"/>
    </source>
</evidence>
<feature type="binding site" evidence="17">
    <location>
        <position position="443"/>
    </location>
    <ligand>
        <name>AMP</name>
        <dbReference type="ChEBI" id="CHEBI:456215"/>
    </ligand>
</feature>
<dbReference type="PIRSF" id="PIRSF017184">
    <property type="entry name" value="Nnr"/>
    <property type="match status" value="1"/>
</dbReference>
<feature type="domain" description="YjeF C-terminal" evidence="20">
    <location>
        <begin position="226"/>
        <end position="498"/>
    </location>
</feature>
<feature type="binding site" evidence="18">
    <location>
        <position position="66"/>
    </location>
    <ligand>
        <name>K(+)</name>
        <dbReference type="ChEBI" id="CHEBI:29103"/>
    </ligand>
</feature>
<dbReference type="GO" id="GO:0046496">
    <property type="term" value="P:nicotinamide nucleotide metabolic process"/>
    <property type="evidence" value="ECO:0007669"/>
    <property type="project" value="UniProtKB-UniRule"/>
</dbReference>
<feature type="binding site" evidence="18">
    <location>
        <position position="159"/>
    </location>
    <ligand>
        <name>(6S)-NADPHX</name>
        <dbReference type="ChEBI" id="CHEBI:64076"/>
    </ligand>
</feature>
<comment type="catalytic activity">
    <reaction evidence="2 18 19">
        <text>(6R)-NADPHX = (6S)-NADPHX</text>
        <dbReference type="Rhea" id="RHEA:32227"/>
        <dbReference type="ChEBI" id="CHEBI:64076"/>
        <dbReference type="ChEBI" id="CHEBI:64077"/>
        <dbReference type="EC" id="5.1.99.6"/>
    </reaction>
</comment>
<dbReference type="HAMAP" id="MF_01966">
    <property type="entry name" value="NADHX_epimerase"/>
    <property type="match status" value="1"/>
</dbReference>
<dbReference type="GO" id="GO:0052855">
    <property type="term" value="F:ADP-dependent NAD(P)H-hydrate dehydratase activity"/>
    <property type="evidence" value="ECO:0007669"/>
    <property type="project" value="UniProtKB-UniRule"/>
</dbReference>
<dbReference type="Proteomes" id="UP000035489">
    <property type="component" value="Unassembled WGS sequence"/>
</dbReference>
<comment type="similarity">
    <text evidence="18">Belongs to the NnrE/AIBP family.</text>
</comment>
<comment type="catalytic activity">
    <reaction evidence="16 17 19">
        <text>(6S)-NADPHX + ADP = AMP + phosphate + NADPH + H(+)</text>
        <dbReference type="Rhea" id="RHEA:32235"/>
        <dbReference type="ChEBI" id="CHEBI:15378"/>
        <dbReference type="ChEBI" id="CHEBI:43474"/>
        <dbReference type="ChEBI" id="CHEBI:57783"/>
        <dbReference type="ChEBI" id="CHEBI:64076"/>
        <dbReference type="ChEBI" id="CHEBI:456215"/>
        <dbReference type="ChEBI" id="CHEBI:456216"/>
        <dbReference type="EC" id="4.2.1.136"/>
    </reaction>
</comment>
<protein>
    <recommendedName>
        <fullName evidence="19">Bifunctional NAD(P)H-hydrate repair enzyme</fullName>
    </recommendedName>
    <alternativeName>
        <fullName evidence="19">Nicotinamide nucleotide repair protein</fullName>
    </alternativeName>
    <domain>
        <recommendedName>
            <fullName evidence="19">ADP-dependent (S)-NAD(P)H-hydrate dehydratase</fullName>
            <ecNumber evidence="19">4.2.1.136</ecNumber>
        </recommendedName>
        <alternativeName>
            <fullName evidence="19">ADP-dependent NAD(P)HX dehydratase</fullName>
        </alternativeName>
    </domain>
    <domain>
        <recommendedName>
            <fullName evidence="19">NAD(P)H-hydrate epimerase</fullName>
            <ecNumber evidence="19">5.1.99.6</ecNumber>
        </recommendedName>
    </domain>
</protein>
<evidence type="ECO:0000256" key="11">
    <source>
        <dbReference type="ARBA" id="ARBA00023235"/>
    </source>
</evidence>
<evidence type="ECO:0000256" key="5">
    <source>
        <dbReference type="ARBA" id="ARBA00022723"/>
    </source>
</evidence>
<dbReference type="PANTHER" id="PTHR12592">
    <property type="entry name" value="ATP-DEPENDENT (S)-NAD(P)H-HYDRATE DEHYDRATASE FAMILY MEMBER"/>
    <property type="match status" value="1"/>
</dbReference>
<comment type="catalytic activity">
    <reaction evidence="1 18 19">
        <text>(6R)-NADHX = (6S)-NADHX</text>
        <dbReference type="Rhea" id="RHEA:32215"/>
        <dbReference type="ChEBI" id="CHEBI:64074"/>
        <dbReference type="ChEBI" id="CHEBI:64075"/>
        <dbReference type="EC" id="5.1.99.6"/>
    </reaction>
</comment>
<feature type="binding site" evidence="18">
    <location>
        <begin position="130"/>
        <end position="136"/>
    </location>
    <ligand>
        <name>(6S)-NADPHX</name>
        <dbReference type="ChEBI" id="CHEBI:64076"/>
    </ligand>
</feature>
<evidence type="ECO:0000256" key="7">
    <source>
        <dbReference type="ARBA" id="ARBA00022840"/>
    </source>
</evidence>